<evidence type="ECO:0000313" key="2">
    <source>
        <dbReference type="Proteomes" id="UP001298593"/>
    </source>
</evidence>
<accession>A0ABU5XYW0</accession>
<dbReference type="EMBL" id="JAYJJU010000017">
    <property type="protein sequence ID" value="MEB3033184.1"/>
    <property type="molecule type" value="Genomic_DNA"/>
</dbReference>
<comment type="caution">
    <text evidence="1">The sequence shown here is derived from an EMBL/GenBank/DDBJ whole genome shotgun (WGS) entry which is preliminary data.</text>
</comment>
<sequence length="58" mass="6826">MATPLEWAELDERGMRSDLFTLRDVAKRMVERDDPWAGMRRHVRSLARAMRRLDIPGS</sequence>
<organism evidence="1 2">
    <name type="scientific">[Mycobacterium] nativiensis</name>
    <dbReference type="NCBI Taxonomy" id="2855503"/>
    <lineage>
        <taxon>Bacteria</taxon>
        <taxon>Bacillati</taxon>
        <taxon>Actinomycetota</taxon>
        <taxon>Actinomycetes</taxon>
        <taxon>Mycobacteriales</taxon>
        <taxon>Mycobacteriaceae</taxon>
        <taxon>Mycolicibacter</taxon>
    </lineage>
</organism>
<keyword evidence="2" id="KW-1185">Reference proteome</keyword>
<name>A0ABU5XYW0_9MYCO</name>
<gene>
    <name evidence="1" type="ORF">KV113_16655</name>
</gene>
<dbReference type="Gene3D" id="3.90.920.10">
    <property type="entry name" value="DNA primase, PRIM domain"/>
    <property type="match status" value="1"/>
</dbReference>
<dbReference type="Proteomes" id="UP001298593">
    <property type="component" value="Unassembled WGS sequence"/>
</dbReference>
<proteinExistence type="predicted"/>
<dbReference type="RefSeq" id="WP_224972599.1">
    <property type="nucleotide sequence ID" value="NZ_JAYJJU010000017.1"/>
</dbReference>
<evidence type="ECO:0000313" key="1">
    <source>
        <dbReference type="EMBL" id="MEB3033184.1"/>
    </source>
</evidence>
<reference evidence="1 2" key="1">
    <citation type="submission" date="2023-12" db="EMBL/GenBank/DDBJ databases">
        <title>Description of new species of Mycobacterium terrae complex isolated from sewage at the Sao Paulo Zoological Park Foundation in Brazil.</title>
        <authorList>
            <person name="Romagnoli C.L."/>
            <person name="Conceicao E.C."/>
            <person name="Machado E."/>
            <person name="Barreto L.B.P.F."/>
            <person name="Sharma A."/>
            <person name="Silva N.M."/>
            <person name="Marques L.E."/>
            <person name="Juliana M.A."/>
            <person name="Lourenco M.C.S."/>
            <person name="Digiampietri L.A."/>
            <person name="Suffys P.N."/>
            <person name="Viana-Niero C."/>
        </authorList>
    </citation>
    <scope>NUCLEOTIDE SEQUENCE [LARGE SCALE GENOMIC DNA]</scope>
    <source>
        <strain evidence="1 2">MYC340</strain>
    </source>
</reference>
<protein>
    <submittedName>
        <fullName evidence="1">Uncharacterized protein</fullName>
    </submittedName>
</protein>